<keyword evidence="3" id="KW-0808">Transferase</keyword>
<feature type="domain" description="Glycosyltransferase 2-like" evidence="5">
    <location>
        <begin position="19"/>
        <end position="127"/>
    </location>
</feature>
<dbReference type="InterPro" id="IPR029044">
    <property type="entry name" value="Nucleotide-diphossugar_trans"/>
</dbReference>
<evidence type="ECO:0000256" key="4">
    <source>
        <dbReference type="SAM" id="Phobius"/>
    </source>
</evidence>
<evidence type="ECO:0000259" key="5">
    <source>
        <dbReference type="Pfam" id="PF00535"/>
    </source>
</evidence>
<keyword evidence="7" id="KW-1185">Reference proteome</keyword>
<evidence type="ECO:0000256" key="2">
    <source>
        <dbReference type="ARBA" id="ARBA00022676"/>
    </source>
</evidence>
<evidence type="ECO:0000313" key="7">
    <source>
        <dbReference type="Proteomes" id="UP000199153"/>
    </source>
</evidence>
<comment type="similarity">
    <text evidence="1">Belongs to the glycosyltransferase 2 family.</text>
</comment>
<gene>
    <name evidence="6" type="ORF">SAMN05660413_00635</name>
</gene>
<evidence type="ECO:0000256" key="1">
    <source>
        <dbReference type="ARBA" id="ARBA00006739"/>
    </source>
</evidence>
<dbReference type="EMBL" id="FOVL01000002">
    <property type="protein sequence ID" value="SFN34625.1"/>
    <property type="molecule type" value="Genomic_DNA"/>
</dbReference>
<keyword evidence="2" id="KW-0328">Glycosyltransferase</keyword>
<dbReference type="PANTHER" id="PTHR43179">
    <property type="entry name" value="RHAMNOSYLTRANSFERASE WBBL"/>
    <property type="match status" value="1"/>
</dbReference>
<dbReference type="Pfam" id="PF00535">
    <property type="entry name" value="Glycos_transf_2"/>
    <property type="match status" value="1"/>
</dbReference>
<protein>
    <recommendedName>
        <fullName evidence="5">Glycosyltransferase 2-like domain-containing protein</fullName>
    </recommendedName>
</protein>
<dbReference type="OrthoDB" id="9771846at2"/>
<proteinExistence type="inferred from homology"/>
<name>A0A1I4Y9H3_9FLAO</name>
<sequence>MEQEMKTKKNKEVPLSIAVVILNWNGRDLLLDFLPSVLQHSQSANIYVADNASTDDSVSIVNKEFPSVKIIQNKENGGYAKGYNDALKHLSEDIFILLNSDVEVTENWLEPILDIFHKEAVTAAIQPKLLDYRNKNYFEYAGAAGGFIDMLGYPYCRGRIFDSLEEDHGQYNDDTYISWASGACLAIRNSAFYEAGGLDESYFAHQEEIDLCWRLQNLGYKIKYTGGSRVYHLGGATLNTMNPRKTFFNFRNSLFSLLKNAPGAAAFFLIFFRMILDALAGIKFIAAGKFAHFYAILQAHLSFYRHITILLEKRKNLPKKKDYYSQKSIVISYFIGGKRKFSDL</sequence>
<feature type="transmembrane region" description="Helical" evidence="4">
    <location>
        <begin position="264"/>
        <end position="285"/>
    </location>
</feature>
<dbReference type="Proteomes" id="UP000199153">
    <property type="component" value="Unassembled WGS sequence"/>
</dbReference>
<organism evidence="6 7">
    <name type="scientific">Salegentibacter flavus</name>
    <dbReference type="NCBI Taxonomy" id="287099"/>
    <lineage>
        <taxon>Bacteria</taxon>
        <taxon>Pseudomonadati</taxon>
        <taxon>Bacteroidota</taxon>
        <taxon>Flavobacteriia</taxon>
        <taxon>Flavobacteriales</taxon>
        <taxon>Flavobacteriaceae</taxon>
        <taxon>Salegentibacter</taxon>
    </lineage>
</organism>
<keyword evidence="4" id="KW-0812">Transmembrane</keyword>
<dbReference type="STRING" id="287099.SAMN05660413_00635"/>
<dbReference type="GO" id="GO:0016757">
    <property type="term" value="F:glycosyltransferase activity"/>
    <property type="evidence" value="ECO:0007669"/>
    <property type="project" value="UniProtKB-KW"/>
</dbReference>
<dbReference type="AlphaFoldDB" id="A0A1I4Y9H3"/>
<keyword evidence="4" id="KW-1133">Transmembrane helix</keyword>
<dbReference type="CDD" id="cd04186">
    <property type="entry name" value="GT_2_like_c"/>
    <property type="match status" value="1"/>
</dbReference>
<keyword evidence="4" id="KW-0472">Membrane</keyword>
<dbReference type="Gene3D" id="3.90.550.10">
    <property type="entry name" value="Spore Coat Polysaccharide Biosynthesis Protein SpsA, Chain A"/>
    <property type="match status" value="1"/>
</dbReference>
<accession>A0A1I4Y9H3</accession>
<dbReference type="InterPro" id="IPR001173">
    <property type="entry name" value="Glyco_trans_2-like"/>
</dbReference>
<evidence type="ECO:0000313" key="6">
    <source>
        <dbReference type="EMBL" id="SFN34625.1"/>
    </source>
</evidence>
<reference evidence="6 7" key="1">
    <citation type="submission" date="2016-10" db="EMBL/GenBank/DDBJ databases">
        <authorList>
            <person name="de Groot N.N."/>
        </authorList>
    </citation>
    <scope>NUCLEOTIDE SEQUENCE [LARGE SCALE GENOMIC DNA]</scope>
    <source>
        <strain evidence="6 7">DSM 17794</strain>
    </source>
</reference>
<evidence type="ECO:0000256" key="3">
    <source>
        <dbReference type="ARBA" id="ARBA00022679"/>
    </source>
</evidence>
<dbReference type="SUPFAM" id="SSF53448">
    <property type="entry name" value="Nucleotide-diphospho-sugar transferases"/>
    <property type="match status" value="1"/>
</dbReference>
<dbReference type="PANTHER" id="PTHR43179:SF12">
    <property type="entry name" value="GALACTOFURANOSYLTRANSFERASE GLFT2"/>
    <property type="match status" value="1"/>
</dbReference>